<dbReference type="InterPro" id="IPR008391">
    <property type="entry name" value="AXE1_dom"/>
</dbReference>
<dbReference type="EMBL" id="JACJVR010000089">
    <property type="protein sequence ID" value="MBB6694310.1"/>
    <property type="molecule type" value="Genomic_DNA"/>
</dbReference>
<evidence type="ECO:0000256" key="2">
    <source>
        <dbReference type="PIRSR" id="PIRSR639069-2"/>
    </source>
</evidence>
<dbReference type="PANTHER" id="PTHR40111">
    <property type="entry name" value="CEPHALOSPORIN-C DEACETYLASE"/>
    <property type="match status" value="1"/>
</dbReference>
<dbReference type="RefSeq" id="WP_185138282.1">
    <property type="nucleotide sequence ID" value="NZ_JACJVR010000089.1"/>
</dbReference>
<dbReference type="Proteomes" id="UP000553776">
    <property type="component" value="Unassembled WGS sequence"/>
</dbReference>
<dbReference type="InterPro" id="IPR029058">
    <property type="entry name" value="AB_hydrolase_fold"/>
</dbReference>
<evidence type="ECO:0000259" key="3">
    <source>
        <dbReference type="Pfam" id="PF05448"/>
    </source>
</evidence>
<dbReference type="PANTHER" id="PTHR40111:SF1">
    <property type="entry name" value="CEPHALOSPORIN-C DEACETYLASE"/>
    <property type="match status" value="1"/>
</dbReference>
<feature type="active site" description="Nucleophile" evidence="1">
    <location>
        <position position="183"/>
    </location>
</feature>
<accession>A0A841U8N7</accession>
<reference evidence="4 5" key="1">
    <citation type="submission" date="2020-08" db="EMBL/GenBank/DDBJ databases">
        <title>Cohnella phylogeny.</title>
        <authorList>
            <person name="Dunlap C."/>
        </authorList>
    </citation>
    <scope>NUCLEOTIDE SEQUENCE [LARGE SCALE GENOMIC DNA]</scope>
    <source>
        <strain evidence="4 5">DSM 25239</strain>
    </source>
</reference>
<proteinExistence type="predicted"/>
<name>A0A841U8N7_9BACL</name>
<feature type="domain" description="Acetyl xylan esterase" evidence="3">
    <location>
        <begin position="1"/>
        <end position="310"/>
    </location>
</feature>
<evidence type="ECO:0000313" key="4">
    <source>
        <dbReference type="EMBL" id="MBB6694310.1"/>
    </source>
</evidence>
<keyword evidence="5" id="KW-1185">Reference proteome</keyword>
<evidence type="ECO:0000256" key="1">
    <source>
        <dbReference type="PIRSR" id="PIRSR639069-1"/>
    </source>
</evidence>
<dbReference type="SUPFAM" id="SSF53474">
    <property type="entry name" value="alpha/beta-Hydrolases"/>
    <property type="match status" value="1"/>
</dbReference>
<gene>
    <name evidence="4" type="ORF">H7B90_23220</name>
</gene>
<dbReference type="Gene3D" id="3.40.50.1820">
    <property type="entry name" value="alpha/beta hydrolase"/>
    <property type="match status" value="1"/>
</dbReference>
<evidence type="ECO:0000313" key="5">
    <source>
        <dbReference type="Proteomes" id="UP000553776"/>
    </source>
</evidence>
<dbReference type="GO" id="GO:0005976">
    <property type="term" value="P:polysaccharide metabolic process"/>
    <property type="evidence" value="ECO:0007669"/>
    <property type="project" value="TreeGrafter"/>
</dbReference>
<comment type="caution">
    <text evidence="4">The sequence shown here is derived from an EMBL/GenBank/DDBJ whole genome shotgun (WGS) entry which is preliminary data.</text>
</comment>
<dbReference type="GO" id="GO:0052689">
    <property type="term" value="F:carboxylic ester hydrolase activity"/>
    <property type="evidence" value="ECO:0007669"/>
    <property type="project" value="TreeGrafter"/>
</dbReference>
<feature type="binding site" evidence="2">
    <location>
        <position position="93"/>
    </location>
    <ligand>
        <name>substrate</name>
    </ligand>
</feature>
<feature type="active site" description="Charge relay system" evidence="1">
    <location>
        <position position="297"/>
    </location>
</feature>
<keyword evidence="4" id="KW-0378">Hydrolase</keyword>
<dbReference type="InterPro" id="IPR039069">
    <property type="entry name" value="CE7"/>
</dbReference>
<dbReference type="Pfam" id="PF05448">
    <property type="entry name" value="AXE1"/>
    <property type="match status" value="1"/>
</dbReference>
<organism evidence="4 5">
    <name type="scientific">Cohnella xylanilytica</name>
    <dbReference type="NCBI Taxonomy" id="557555"/>
    <lineage>
        <taxon>Bacteria</taxon>
        <taxon>Bacillati</taxon>
        <taxon>Bacillota</taxon>
        <taxon>Bacilli</taxon>
        <taxon>Bacillales</taxon>
        <taxon>Paenibacillaceae</taxon>
        <taxon>Cohnella</taxon>
    </lineage>
</organism>
<feature type="active site" description="Charge relay system" evidence="1">
    <location>
        <position position="268"/>
    </location>
</feature>
<sequence>MSYMERRLADMRQYRPDRTAPEDLEKFWAATLAEAKAKPLNDVRERTSTLSPYIEAYRVTYEGFDETPIQGWYLLPAFGGEGKRPCVVLFHGYTGGKGYPEQYSDLLMLGFAVFAIDVRGQGGETGNLLPQSFGMTRGWITQGLLDPKTSYYRAITVDALQAVRWTAEQPEIDPDRICVAGASQGGGLTLMTLALSDIPAKGIADIPNMCHMDYGILNSTGSLTEAAEFVSRHPDKLEAVLRTLSYFDALNLAERIRKPVFVSVGLKDTICLPETVFAVYNRIEAPKRLQVYPFNGHYTSGDHFRKMASFLLEPAESRAEDE</sequence>
<dbReference type="AlphaFoldDB" id="A0A841U8N7"/>
<protein>
    <submittedName>
        <fullName evidence="4">Alpha/beta fold hydrolase</fullName>
    </submittedName>
</protein>